<dbReference type="EMBL" id="AZHX01000928">
    <property type="protein sequence ID" value="ETX05566.1"/>
    <property type="molecule type" value="Genomic_DNA"/>
</dbReference>
<sequence length="263" mass="29365">MPSPFPGMDPYLEARNIWPGFHHRLADELADRLNRYIGPKYYADVDVHTVVEDISISASKTVYPDVGVVEPMTPTPPVGSVVAEAVMSPAPIQRLVVTGQAKLRSVRVYITETDELVTAIEILSPYNKRGEGLAEYRLKRSTLLNAPVHLVEIDLLRSGRRPGPEVDDPPLDEADYILLVNRSREDDPRRISEIWPVQLSEVLPALPVPLAPPDPDVGLDLNAAIQAVYARAGYDWRLHYDQPVPPPKLRPEMADWLVQHPAD</sequence>
<proteinExistence type="predicted"/>
<dbReference type="PATRIC" id="fig|1429439.4.peg.3772"/>
<accession>W4M6K0</accession>
<dbReference type="InterPro" id="IPR025132">
    <property type="entry name" value="DUF4058"/>
</dbReference>
<name>W4M6K0_9BACT</name>
<dbReference type="Pfam" id="PF13267">
    <property type="entry name" value="DUF4058"/>
    <property type="match status" value="1"/>
</dbReference>
<keyword evidence="2" id="KW-1185">Reference proteome</keyword>
<evidence type="ECO:0000313" key="1">
    <source>
        <dbReference type="EMBL" id="ETX05566.1"/>
    </source>
</evidence>
<dbReference type="HOGENOM" id="CLU_093165_0_0_7"/>
<comment type="caution">
    <text evidence="1">The sequence shown here is derived from an EMBL/GenBank/DDBJ whole genome shotgun (WGS) entry which is preliminary data.</text>
</comment>
<dbReference type="AlphaFoldDB" id="W4M6K0"/>
<dbReference type="Proteomes" id="UP000019140">
    <property type="component" value="Unassembled WGS sequence"/>
</dbReference>
<organism evidence="1 2">
    <name type="scientific">Candidatus Entotheonella gemina</name>
    <dbReference type="NCBI Taxonomy" id="1429439"/>
    <lineage>
        <taxon>Bacteria</taxon>
        <taxon>Pseudomonadati</taxon>
        <taxon>Nitrospinota/Tectimicrobiota group</taxon>
        <taxon>Candidatus Tectimicrobiota</taxon>
        <taxon>Candidatus Entotheonellia</taxon>
        <taxon>Candidatus Entotheonellales</taxon>
        <taxon>Candidatus Entotheonellaceae</taxon>
        <taxon>Candidatus Entotheonella</taxon>
    </lineage>
</organism>
<evidence type="ECO:0008006" key="3">
    <source>
        <dbReference type="Google" id="ProtNLM"/>
    </source>
</evidence>
<gene>
    <name evidence="1" type="ORF">ETSY2_22215</name>
</gene>
<reference evidence="1 2" key="1">
    <citation type="journal article" date="2014" name="Nature">
        <title>An environmental bacterial taxon with a large and distinct metabolic repertoire.</title>
        <authorList>
            <person name="Wilson M.C."/>
            <person name="Mori T."/>
            <person name="Ruckert C."/>
            <person name="Uria A.R."/>
            <person name="Helf M.J."/>
            <person name="Takada K."/>
            <person name="Gernert C."/>
            <person name="Steffens U.A."/>
            <person name="Heycke N."/>
            <person name="Schmitt S."/>
            <person name="Rinke C."/>
            <person name="Helfrich E.J."/>
            <person name="Brachmann A.O."/>
            <person name="Gurgui C."/>
            <person name="Wakimoto T."/>
            <person name="Kracht M."/>
            <person name="Crusemann M."/>
            <person name="Hentschel U."/>
            <person name="Abe I."/>
            <person name="Matsunaga S."/>
            <person name="Kalinowski J."/>
            <person name="Takeyama H."/>
            <person name="Piel J."/>
        </authorList>
    </citation>
    <scope>NUCLEOTIDE SEQUENCE [LARGE SCALE GENOMIC DNA]</scope>
    <source>
        <strain evidence="2">TSY2</strain>
    </source>
</reference>
<protein>
    <recommendedName>
        <fullName evidence="3">DUF4058 domain-containing protein</fullName>
    </recommendedName>
</protein>
<evidence type="ECO:0000313" key="2">
    <source>
        <dbReference type="Proteomes" id="UP000019140"/>
    </source>
</evidence>